<dbReference type="KEGG" id="trg:TRUGW13939_11392"/>
<feature type="domain" description="Homeobox" evidence="6">
    <location>
        <begin position="239"/>
        <end position="302"/>
    </location>
</feature>
<dbReference type="Pfam" id="PF05920">
    <property type="entry name" value="Homeobox_KN"/>
    <property type="match status" value="1"/>
</dbReference>
<feature type="region of interest" description="Disordered" evidence="5">
    <location>
        <begin position="1"/>
        <end position="249"/>
    </location>
</feature>
<reference evidence="8" key="1">
    <citation type="submission" date="2020-06" db="EMBL/GenBank/DDBJ databases">
        <title>A chromosome-scale genome assembly of Talaromyces rugulosus W13939.</title>
        <authorList>
            <person name="Wang B."/>
            <person name="Guo L."/>
            <person name="Ye K."/>
            <person name="Wang L."/>
        </authorList>
    </citation>
    <scope>NUCLEOTIDE SEQUENCE [LARGE SCALE GENOMIC DNA]</scope>
    <source>
        <strain evidence="8">W13939</strain>
    </source>
</reference>
<evidence type="ECO:0000313" key="7">
    <source>
        <dbReference type="EMBL" id="QKX64219.1"/>
    </source>
</evidence>
<sequence>MAVSYTSNIAPSRNQTLPSFRELLPPHLHEEIDSAAYYGQSRSMPQDRSPEAAASFNKSQQHPQHQQHQHRGQALPPPGTPNQGPVYPSRGPSPILPPLRDLQSGASGRHLDRPMSGYDPAPRSGPEPVYGGRTSMEDDRFRPTAPYPASSGGGGGGVGGGGGGGGGGNGGAPPAMYNPSHSHSHNPNHNPNHNHPKGYGGGHPYPPPSYASESEYSPMTHSHTLPASTFGVIGEPLDSRGKRRRGNLPKPVTDILRAWFHDHLDHPYPTEEDKQIFMSRTGLSISQISNWFINARRRQLPALRNQIRNSDGDHRSGSPMSDVDLGTSSPGSTSSPTRPRHG</sequence>
<evidence type="ECO:0000256" key="3">
    <source>
        <dbReference type="ARBA" id="ARBA00023242"/>
    </source>
</evidence>
<proteinExistence type="predicted"/>
<dbReference type="GO" id="GO:0003677">
    <property type="term" value="F:DNA binding"/>
    <property type="evidence" value="ECO:0007669"/>
    <property type="project" value="UniProtKB-UniRule"/>
</dbReference>
<evidence type="ECO:0000259" key="6">
    <source>
        <dbReference type="PROSITE" id="PS50071"/>
    </source>
</evidence>
<dbReference type="Proteomes" id="UP000509510">
    <property type="component" value="Chromosome VI"/>
</dbReference>
<feature type="region of interest" description="Disordered" evidence="5">
    <location>
        <begin position="306"/>
        <end position="342"/>
    </location>
</feature>
<feature type="DNA-binding region" description="Homeobox" evidence="4">
    <location>
        <begin position="241"/>
        <end position="303"/>
    </location>
</feature>
<evidence type="ECO:0000313" key="8">
    <source>
        <dbReference type="Proteomes" id="UP000509510"/>
    </source>
</evidence>
<evidence type="ECO:0000256" key="1">
    <source>
        <dbReference type="ARBA" id="ARBA00023125"/>
    </source>
</evidence>
<keyword evidence="3 4" id="KW-0539">Nucleus</keyword>
<feature type="compositionally biased region" description="Gly residues" evidence="5">
    <location>
        <begin position="151"/>
        <end position="171"/>
    </location>
</feature>
<dbReference type="SUPFAM" id="SSF46689">
    <property type="entry name" value="Homeodomain-like"/>
    <property type="match status" value="1"/>
</dbReference>
<comment type="subcellular location">
    <subcellularLocation>
        <location evidence="4">Nucleus</location>
    </subcellularLocation>
</comment>
<keyword evidence="8" id="KW-1185">Reference proteome</keyword>
<dbReference type="AlphaFoldDB" id="A0A7H8RCR6"/>
<dbReference type="GO" id="GO:0005634">
    <property type="term" value="C:nucleus"/>
    <property type="evidence" value="ECO:0007669"/>
    <property type="project" value="UniProtKB-SubCell"/>
</dbReference>
<protein>
    <recommendedName>
        <fullName evidence="6">Homeobox domain-containing protein</fullName>
    </recommendedName>
</protein>
<name>A0A7H8RCR6_TALRU</name>
<dbReference type="GO" id="GO:0006355">
    <property type="term" value="P:regulation of DNA-templated transcription"/>
    <property type="evidence" value="ECO:0007669"/>
    <property type="project" value="InterPro"/>
</dbReference>
<dbReference type="RefSeq" id="XP_035350393.1">
    <property type="nucleotide sequence ID" value="XM_035494500.1"/>
</dbReference>
<dbReference type="GeneID" id="55998870"/>
<dbReference type="PANTHER" id="PTHR11850">
    <property type="entry name" value="HOMEOBOX PROTEIN TRANSCRIPTION FACTORS"/>
    <property type="match status" value="1"/>
</dbReference>
<dbReference type="InterPro" id="IPR050224">
    <property type="entry name" value="TALE_homeobox"/>
</dbReference>
<evidence type="ECO:0000256" key="4">
    <source>
        <dbReference type="PROSITE-ProRule" id="PRU00108"/>
    </source>
</evidence>
<evidence type="ECO:0000256" key="2">
    <source>
        <dbReference type="ARBA" id="ARBA00023155"/>
    </source>
</evidence>
<dbReference type="EMBL" id="CP055903">
    <property type="protein sequence ID" value="QKX64219.1"/>
    <property type="molecule type" value="Genomic_DNA"/>
</dbReference>
<feature type="compositionally biased region" description="Polar residues" evidence="5">
    <location>
        <begin position="1"/>
        <end position="18"/>
    </location>
</feature>
<dbReference type="SMART" id="SM00389">
    <property type="entry name" value="HOX"/>
    <property type="match status" value="1"/>
</dbReference>
<dbReference type="Gene3D" id="1.10.10.60">
    <property type="entry name" value="Homeodomain-like"/>
    <property type="match status" value="1"/>
</dbReference>
<feature type="compositionally biased region" description="Basic residues" evidence="5">
    <location>
        <begin position="182"/>
        <end position="196"/>
    </location>
</feature>
<dbReference type="OrthoDB" id="10056939at2759"/>
<evidence type="ECO:0000256" key="5">
    <source>
        <dbReference type="SAM" id="MobiDB-lite"/>
    </source>
</evidence>
<dbReference type="CDD" id="cd00086">
    <property type="entry name" value="homeodomain"/>
    <property type="match status" value="1"/>
</dbReference>
<dbReference type="InterPro" id="IPR001356">
    <property type="entry name" value="HD"/>
</dbReference>
<dbReference type="PROSITE" id="PS50071">
    <property type="entry name" value="HOMEOBOX_2"/>
    <property type="match status" value="1"/>
</dbReference>
<dbReference type="InterPro" id="IPR009057">
    <property type="entry name" value="Homeodomain-like_sf"/>
</dbReference>
<keyword evidence="1 4" id="KW-0238">DNA-binding</keyword>
<dbReference type="InterPro" id="IPR008422">
    <property type="entry name" value="KN_HD"/>
</dbReference>
<accession>A0A7H8RCR6</accession>
<keyword evidence="2 4" id="KW-0371">Homeobox</keyword>
<organism evidence="7 8">
    <name type="scientific">Talaromyces rugulosus</name>
    <name type="common">Penicillium rugulosum</name>
    <dbReference type="NCBI Taxonomy" id="121627"/>
    <lineage>
        <taxon>Eukaryota</taxon>
        <taxon>Fungi</taxon>
        <taxon>Dikarya</taxon>
        <taxon>Ascomycota</taxon>
        <taxon>Pezizomycotina</taxon>
        <taxon>Eurotiomycetes</taxon>
        <taxon>Eurotiomycetidae</taxon>
        <taxon>Eurotiales</taxon>
        <taxon>Trichocomaceae</taxon>
        <taxon>Talaromyces</taxon>
        <taxon>Talaromyces sect. Islandici</taxon>
    </lineage>
</organism>
<feature type="compositionally biased region" description="Low complexity" evidence="5">
    <location>
        <begin position="326"/>
        <end position="342"/>
    </location>
</feature>
<gene>
    <name evidence="7" type="ORF">TRUGW13939_11392</name>
</gene>